<dbReference type="Pfam" id="PF12157">
    <property type="entry name" value="DUF3591"/>
    <property type="match status" value="1"/>
</dbReference>
<dbReference type="PROSITE" id="PS50053">
    <property type="entry name" value="UBIQUITIN_2"/>
    <property type="match status" value="1"/>
</dbReference>
<dbReference type="InterPro" id="IPR036427">
    <property type="entry name" value="Bromodomain-like_sf"/>
</dbReference>
<evidence type="ECO:0000256" key="8">
    <source>
        <dbReference type="PROSITE-ProRule" id="PRU00035"/>
    </source>
</evidence>
<dbReference type="Pfam" id="PF15288">
    <property type="entry name" value="zf-CCHC_6"/>
    <property type="match status" value="1"/>
</dbReference>
<feature type="compositionally biased region" description="Basic and acidic residues" evidence="10">
    <location>
        <begin position="1368"/>
        <end position="1380"/>
    </location>
</feature>
<dbReference type="SMART" id="SM00297">
    <property type="entry name" value="BROMO"/>
    <property type="match status" value="1"/>
</dbReference>
<evidence type="ECO:0000256" key="2">
    <source>
        <dbReference type="ARBA" id="ARBA00009064"/>
    </source>
</evidence>
<sequence length="1883" mass="212949">MGGYDSDRDSKDGRDEDDEEEYEEVGNQLLGFMFGNVDNPGDLDVDYLDEALEWVRHAPRLAYSRRHLGRSGGKMKRDYLVSWKVMTQPPSKGGLGLATWCRLQSNNLTGGETIVEFVVSEAGTLDIIGTSTKVRLFNCADLLHVLESASLEEMGEDIRVRILDQRHGIVNTNDRIIWQISNFKHMPIHSMRILTGLFWLRGGIFWQNHQRLLEEAKMLQFCGNELVEGLPVAYVTSLIPSNAKDILFLKDAKEHLAALADKLGSSLTDIDLSVKSPQTPAGAVEQDYGEKAEDAVDYEDIDEQYEGPEIQAASEKGECGLAVLQGEKSIEDEQQVGSLGTEEVMAVEGEDINEQEVVDILKEPIDDQVSLPLPVLFVEDGSVILRFSEIFGIQEPLKKRGKGDQRYYTHRDKYNIMDFSNLVEEDEEAYLKGSVKRFSSIQALEVQQDISFLNDDSSKFAKFGVVEDALPISDELRKDSCLSAEPMKEDLTVNLYVGWQLILSPKFFPLDQNDWEEKILWDNSSEVRDSSVESCEITEPEMDTDFIGETELESGQHNVLSMTPDEKNHHNVMQNTPVLLDPFGSRNSSEHTDHVSTESRCHPQLLRLESRLDMDSLNIEDVRRDNVAAELCQSDAVKQFSILTLQNRDVMEGSWLDNIIWEPQEAVGKPKLILDLQDEQMLFEILDNKDSKHLRLHAGAMIVIRSVKPDSADSFELPGRQHQSDWQFNIANDKFYMNGKISQQLQSNSNKRTAHGEGLTDTIALIDFKPAETVKLFYLGKELEDHKSLANQNVQPSSLFHLVCTKIHLLPRAQKLPGENKSLSPPAAFKKKADLSVKDSHIFLMEYCEERPLLLSNAGMGANLCTYYQKSSSSDQSSAVSCNGNSSLGNFLMLEPGNKSPFLGDIKAGCSQSSLETNMYRAPVFPHKVASTDFLLIRSAKGKISIRRIDKMAVVGQQEPLIEVMSPRSKNIQTYSINRLLVYVYREFSAAGKRGLPPCIGVDELTAHFPNLSEAIIRKKMKECAFLQRDSKGKKVWYMKRTFNIPSEGDLRRLVSPEHVCAYESILAGLYQLKHLGITQLTLPASISSAMNQLPDEAIALAAASHIERELLITPWNLSSNFVACTNQDRENIERLEITGVGDPSGRGLGFSYVRATASKAPVSNAMVKKKAVLLKFNVHEEMIAKQTRWHRIAMIRKLSSEQATSGVKVDPTTISKYARGQRMSFLQLQQQTREKCQEIWDRQVQFLSAVDDDNENGSDSEENSDLDSFAGDLENLLDAEECEEGEEKEEIEDEAAEAAELRRLLMDDDEAEQKKKKKTKAVAEEAGFAPARQSISGLEIVERVKKPDKIAKKCSTFQPIGSYNAKENIRDPKEEESLTMKRNVSGKVKSMKKNSVAHVGQLKKLKILGDKVKIFKEKKSSRERFVCGACGQFGHMRTNKNCPKYGADPETQLEIADSEKASGKSNSLDPSSQSQLKSLKKKLIYKSATKIAVVEAPEDETPCTKAKVLPVKFKCGSTNNASDKLALAPTQSPDQLVNADVQIPPADVDRGQVESHKPSIVIRSPINTDREKFESHKPYIVLRPQTNADREQVEFHKPSIVIRPPTNKDREQLQKKIVFKQPKEVVDLDRVSQDGTTHLEYRKTKKIVESSSFEKCGKQENLQLTNQSAKRKAREGRRLWEEEEKRRNVERLREERERRLYEEEMRVMEEQERDEYLEDYSARRNDRRMPERDRSAKRRPVVELGRYGTEHAPPTKRRRGGEVSLSNVLERIVETLRENTAVSFIFLKPVSKKEAPDYLDIIKDPMDLSTIRDKVRRMEYKDREDFRHDVFKITFNAHAYNDGCNPGISLLADQLLELCDYLLDENHEILAEAEAGIESRNT</sequence>
<evidence type="ECO:0000256" key="9">
    <source>
        <dbReference type="SAM" id="Coils"/>
    </source>
</evidence>
<dbReference type="Proteomes" id="UP000323000">
    <property type="component" value="Chromosome 7"/>
</dbReference>
<evidence type="ECO:0000256" key="5">
    <source>
        <dbReference type="ARBA" id="ARBA00023163"/>
    </source>
</evidence>
<dbReference type="PROSITE" id="PS50014">
    <property type="entry name" value="BROMODOMAIN_2"/>
    <property type="match status" value="1"/>
</dbReference>
<dbReference type="SUPFAM" id="SSF47370">
    <property type="entry name" value="Bromodomain"/>
    <property type="match status" value="1"/>
</dbReference>
<keyword evidence="3" id="KW-0805">Transcription regulation</keyword>
<dbReference type="OrthoDB" id="21449at2759"/>
<evidence type="ECO:0000256" key="3">
    <source>
        <dbReference type="ARBA" id="ARBA00023015"/>
    </source>
</evidence>
<dbReference type="EMBL" id="VAHF01000007">
    <property type="protein sequence ID" value="TXG57976.1"/>
    <property type="molecule type" value="Genomic_DNA"/>
</dbReference>
<keyword evidence="6" id="KW-0539">Nucleus</keyword>
<dbReference type="InterPro" id="IPR001487">
    <property type="entry name" value="Bromodomain"/>
</dbReference>
<evidence type="ECO:0000259" key="11">
    <source>
        <dbReference type="PROSITE" id="PS50014"/>
    </source>
</evidence>
<dbReference type="GO" id="GO:0017025">
    <property type="term" value="F:TBP-class protein binding"/>
    <property type="evidence" value="ECO:0007669"/>
    <property type="project" value="InterPro"/>
</dbReference>
<dbReference type="InterPro" id="IPR040240">
    <property type="entry name" value="TAF1"/>
</dbReference>
<dbReference type="GO" id="GO:0016251">
    <property type="term" value="F:RNA polymerase II general transcription initiation factor activity"/>
    <property type="evidence" value="ECO:0007669"/>
    <property type="project" value="InterPro"/>
</dbReference>
<feature type="region of interest" description="Disordered" evidence="10">
    <location>
        <begin position="1"/>
        <end position="22"/>
    </location>
</feature>
<comment type="similarity">
    <text evidence="2">Belongs to the TAF1 family.</text>
</comment>
<comment type="subcellular location">
    <subcellularLocation>
        <location evidence="1">Nucleus</location>
    </subcellularLocation>
</comment>
<dbReference type="InterPro" id="IPR041670">
    <property type="entry name" value="Znf-CCHC_6"/>
</dbReference>
<dbReference type="PANTHER" id="PTHR13900:SF0">
    <property type="entry name" value="TRANSCRIPTION INITIATION FACTOR TFIID SUBUNIT 1"/>
    <property type="match status" value="1"/>
</dbReference>
<keyword evidence="14" id="KW-1185">Reference proteome</keyword>
<dbReference type="Gene3D" id="1.20.920.10">
    <property type="entry name" value="Bromodomain-like"/>
    <property type="match status" value="1"/>
</dbReference>
<evidence type="ECO:0000256" key="10">
    <source>
        <dbReference type="SAM" id="MobiDB-lite"/>
    </source>
</evidence>
<feature type="coiled-coil region" evidence="9">
    <location>
        <begin position="1680"/>
        <end position="1712"/>
    </location>
</feature>
<keyword evidence="5" id="KW-0804">Transcription</keyword>
<feature type="compositionally biased region" description="Basic and acidic residues" evidence="10">
    <location>
        <begin position="1"/>
        <end position="14"/>
    </location>
</feature>
<proteinExistence type="inferred from homology"/>
<evidence type="ECO:0000256" key="4">
    <source>
        <dbReference type="ARBA" id="ARBA00023117"/>
    </source>
</evidence>
<organism evidence="13 14">
    <name type="scientific">Acer yangbiense</name>
    <dbReference type="NCBI Taxonomy" id="1000413"/>
    <lineage>
        <taxon>Eukaryota</taxon>
        <taxon>Viridiplantae</taxon>
        <taxon>Streptophyta</taxon>
        <taxon>Embryophyta</taxon>
        <taxon>Tracheophyta</taxon>
        <taxon>Spermatophyta</taxon>
        <taxon>Magnoliopsida</taxon>
        <taxon>eudicotyledons</taxon>
        <taxon>Gunneridae</taxon>
        <taxon>Pentapetalae</taxon>
        <taxon>rosids</taxon>
        <taxon>malvids</taxon>
        <taxon>Sapindales</taxon>
        <taxon>Sapindaceae</taxon>
        <taxon>Hippocastanoideae</taxon>
        <taxon>Acereae</taxon>
        <taxon>Acer</taxon>
    </lineage>
</organism>
<dbReference type="GO" id="GO:0004402">
    <property type="term" value="F:histone acetyltransferase activity"/>
    <property type="evidence" value="ECO:0007669"/>
    <property type="project" value="InterPro"/>
</dbReference>
<comment type="caution">
    <text evidence="13">The sequence shown here is derived from an EMBL/GenBank/DDBJ whole genome shotgun (WGS) entry which is preliminary data.</text>
</comment>
<evidence type="ECO:0000313" key="14">
    <source>
        <dbReference type="Proteomes" id="UP000323000"/>
    </source>
</evidence>
<evidence type="ECO:0000259" key="12">
    <source>
        <dbReference type="PROSITE" id="PS50053"/>
    </source>
</evidence>
<feature type="coiled-coil region" evidence="9">
    <location>
        <begin position="1278"/>
        <end position="1309"/>
    </location>
</feature>
<dbReference type="PROSITE" id="PS00633">
    <property type="entry name" value="BROMODOMAIN_1"/>
    <property type="match status" value="1"/>
</dbReference>
<gene>
    <name evidence="13" type="ORF">EZV62_015805</name>
</gene>
<evidence type="ECO:0000256" key="1">
    <source>
        <dbReference type="ARBA" id="ARBA00004123"/>
    </source>
</evidence>
<keyword evidence="9" id="KW-0175">Coiled coil</keyword>
<dbReference type="SUPFAM" id="SSF54236">
    <property type="entry name" value="Ubiquitin-like"/>
    <property type="match status" value="1"/>
</dbReference>
<name>A0A5C7HNU6_9ROSI</name>
<feature type="domain" description="Ubiquitin-like" evidence="12">
    <location>
        <begin position="770"/>
        <end position="803"/>
    </location>
</feature>
<keyword evidence="4 8" id="KW-0103">Bromodomain</keyword>
<reference evidence="14" key="1">
    <citation type="journal article" date="2019" name="Gigascience">
        <title>De novo genome assembly of the endangered Acer yangbiense, a plant species with extremely small populations endemic to Yunnan Province, China.</title>
        <authorList>
            <person name="Yang J."/>
            <person name="Wariss H.M."/>
            <person name="Tao L."/>
            <person name="Zhang R."/>
            <person name="Yun Q."/>
            <person name="Hollingsworth P."/>
            <person name="Dao Z."/>
            <person name="Luo G."/>
            <person name="Guo H."/>
            <person name="Ma Y."/>
            <person name="Sun W."/>
        </authorList>
    </citation>
    <scope>NUCLEOTIDE SEQUENCE [LARGE SCALE GENOMIC DNA]</scope>
    <source>
        <strain evidence="14">cv. Malutang</strain>
    </source>
</reference>
<dbReference type="GO" id="GO:0051123">
    <property type="term" value="P:RNA polymerase II preinitiation complex assembly"/>
    <property type="evidence" value="ECO:0007669"/>
    <property type="project" value="TreeGrafter"/>
</dbReference>
<feature type="domain" description="Bromo" evidence="11">
    <location>
        <begin position="1779"/>
        <end position="1842"/>
    </location>
</feature>
<accession>A0A5C7HNU6</accession>
<dbReference type="InterPro" id="IPR029071">
    <property type="entry name" value="Ubiquitin-like_domsf"/>
</dbReference>
<dbReference type="InterPro" id="IPR018359">
    <property type="entry name" value="Bromodomain_CS"/>
</dbReference>
<dbReference type="Pfam" id="PF00439">
    <property type="entry name" value="Bromodomain"/>
    <property type="match status" value="1"/>
</dbReference>
<evidence type="ECO:0000313" key="13">
    <source>
        <dbReference type="EMBL" id="TXG57976.1"/>
    </source>
</evidence>
<dbReference type="InterPro" id="IPR009067">
    <property type="entry name" value="TAF_II_230-bd"/>
</dbReference>
<feature type="region of interest" description="Disordered" evidence="10">
    <location>
        <begin position="1366"/>
        <end position="1396"/>
    </location>
</feature>
<protein>
    <recommendedName>
        <fullName evidence="7">Transcription initiation factor TFIID subunit 1</fullName>
    </recommendedName>
</protein>
<dbReference type="PANTHER" id="PTHR13900">
    <property type="entry name" value="TRANSCRIPTION INITIATION FACTOR TFIID"/>
    <property type="match status" value="1"/>
</dbReference>
<dbReference type="PRINTS" id="PR00503">
    <property type="entry name" value="BROMODOMAIN"/>
</dbReference>
<dbReference type="InterPro" id="IPR022591">
    <property type="entry name" value="TAF1_HAT_dom"/>
</dbReference>
<dbReference type="Pfam" id="PF09247">
    <property type="entry name" value="TBP-binding"/>
    <property type="match status" value="1"/>
</dbReference>
<dbReference type="InterPro" id="IPR000626">
    <property type="entry name" value="Ubiquitin-like_dom"/>
</dbReference>
<evidence type="ECO:0000256" key="7">
    <source>
        <dbReference type="ARBA" id="ARBA00040102"/>
    </source>
</evidence>
<dbReference type="GO" id="GO:0005669">
    <property type="term" value="C:transcription factor TFIID complex"/>
    <property type="evidence" value="ECO:0007669"/>
    <property type="project" value="InterPro"/>
</dbReference>
<evidence type="ECO:0000256" key="6">
    <source>
        <dbReference type="ARBA" id="ARBA00023242"/>
    </source>
</evidence>